<dbReference type="Proteomes" id="UP000261087">
    <property type="component" value="Unassembled WGS sequence"/>
</dbReference>
<gene>
    <name evidence="2" type="ORF">DXB31_06325</name>
</gene>
<reference evidence="2 3" key="1">
    <citation type="submission" date="2018-08" db="EMBL/GenBank/DDBJ databases">
        <title>A genome reference for cultivated species of the human gut microbiota.</title>
        <authorList>
            <person name="Zou Y."/>
            <person name="Xue W."/>
            <person name="Luo G."/>
        </authorList>
    </citation>
    <scope>NUCLEOTIDE SEQUENCE [LARGE SCALE GENOMIC DNA]</scope>
    <source>
        <strain evidence="2 3">OM02-6</strain>
    </source>
</reference>
<sequence length="402" mass="47321">MKYIQLKKMFHIDENKCNELYFKRFNSETTNHLEIKLNNDYECFYLINDEILSLLDKIYMLNTWLEKTMASDALPNLAKEYLIISTLVEEIRSSNQMEGIYSTRKELKDMLINNTPKNYKRFSGMINKYEKLRKEQFLKLNSVSDIRALYDEILLEDVINEDEKDKPDGVIFRKGSVEISSETKVIHQGIVGENNIIDMIEKSLKILNNENINFLIRIAVFHYLFEYIHPFYNGNGRMGRFLASGYLANHLNILCALQFSIACTHNNKKYYEAFTLTNDIRNKSDLTVFIIYFLEIYLSGLQELKEKIEDTINVYNYTVKKLCKYVDSKYQSLVELILQVTLFGIEGFTMTQLVKITNYSEQSIRAIIKKINHENNIIKIDQQHKPYKYSINLDVVSKLKES</sequence>
<organism evidence="2 3">
    <name type="scientific">Thomasclavelia spiroformis</name>
    <dbReference type="NCBI Taxonomy" id="29348"/>
    <lineage>
        <taxon>Bacteria</taxon>
        <taxon>Bacillati</taxon>
        <taxon>Bacillota</taxon>
        <taxon>Erysipelotrichia</taxon>
        <taxon>Erysipelotrichales</taxon>
        <taxon>Coprobacillaceae</taxon>
        <taxon>Thomasclavelia</taxon>
    </lineage>
</organism>
<dbReference type="Gene3D" id="1.10.3290.10">
    <property type="entry name" value="Fido-like domain"/>
    <property type="match status" value="1"/>
</dbReference>
<dbReference type="Pfam" id="PF02661">
    <property type="entry name" value="Fic"/>
    <property type="match status" value="1"/>
</dbReference>
<evidence type="ECO:0000313" key="2">
    <source>
        <dbReference type="EMBL" id="RGO09953.1"/>
    </source>
</evidence>
<evidence type="ECO:0000259" key="1">
    <source>
        <dbReference type="PROSITE" id="PS51459"/>
    </source>
</evidence>
<evidence type="ECO:0000313" key="3">
    <source>
        <dbReference type="Proteomes" id="UP000261087"/>
    </source>
</evidence>
<dbReference type="PROSITE" id="PS51459">
    <property type="entry name" value="FIDO"/>
    <property type="match status" value="1"/>
</dbReference>
<proteinExistence type="predicted"/>
<dbReference type="EMBL" id="QSVF01000012">
    <property type="protein sequence ID" value="RGO09953.1"/>
    <property type="molecule type" value="Genomic_DNA"/>
</dbReference>
<dbReference type="SUPFAM" id="SSF140931">
    <property type="entry name" value="Fic-like"/>
    <property type="match status" value="1"/>
</dbReference>
<protein>
    <submittedName>
        <fullName evidence="2">Fic family protein</fullName>
    </submittedName>
</protein>
<dbReference type="InterPro" id="IPR036597">
    <property type="entry name" value="Fido-like_dom_sf"/>
</dbReference>
<dbReference type="PANTHER" id="PTHR13504">
    <property type="entry name" value="FIDO DOMAIN-CONTAINING PROTEIN DDB_G0283145"/>
    <property type="match status" value="1"/>
</dbReference>
<dbReference type="InterPro" id="IPR003812">
    <property type="entry name" value="Fido"/>
</dbReference>
<feature type="domain" description="Fido" evidence="1">
    <location>
        <begin position="141"/>
        <end position="292"/>
    </location>
</feature>
<dbReference type="RefSeq" id="WP_117604908.1">
    <property type="nucleotide sequence ID" value="NZ_CATZTT010000105.1"/>
</dbReference>
<dbReference type="InterPro" id="IPR040198">
    <property type="entry name" value="Fido_containing"/>
</dbReference>
<comment type="caution">
    <text evidence="2">The sequence shown here is derived from an EMBL/GenBank/DDBJ whole genome shotgun (WGS) entry which is preliminary data.</text>
</comment>
<name>A0A3E5FQ17_9FIRM</name>
<accession>A0A3E5FQ17</accession>
<dbReference type="PANTHER" id="PTHR13504:SF40">
    <property type="entry name" value="FIDO DOMAIN-CONTAINING PROTEIN"/>
    <property type="match status" value="1"/>
</dbReference>
<dbReference type="AlphaFoldDB" id="A0A3E5FQ17"/>